<dbReference type="InterPro" id="IPR000182">
    <property type="entry name" value="GNAT_dom"/>
</dbReference>
<keyword evidence="6" id="KW-1185">Reference proteome</keyword>
<evidence type="ECO:0000256" key="2">
    <source>
        <dbReference type="ARBA" id="ARBA00023315"/>
    </source>
</evidence>
<name>A0ABP6VQS1_9ACTN</name>
<dbReference type="EMBL" id="BAABBB010000013">
    <property type="protein sequence ID" value="GAA3537577.1"/>
    <property type="molecule type" value="Genomic_DNA"/>
</dbReference>
<dbReference type="InterPro" id="IPR050832">
    <property type="entry name" value="Bact_Acetyltransf"/>
</dbReference>
<dbReference type="SUPFAM" id="SSF55729">
    <property type="entry name" value="Acyl-CoA N-acyltransferases (Nat)"/>
    <property type="match status" value="1"/>
</dbReference>
<proteinExistence type="predicted"/>
<protein>
    <recommendedName>
        <fullName evidence="4">N-acetyltransferase domain-containing protein</fullName>
    </recommendedName>
</protein>
<dbReference type="InterPro" id="IPR016181">
    <property type="entry name" value="Acyl_CoA_acyltransferase"/>
</dbReference>
<keyword evidence="2" id="KW-0012">Acyltransferase</keyword>
<reference evidence="6" key="1">
    <citation type="journal article" date="2019" name="Int. J. Syst. Evol. Microbiol.">
        <title>The Global Catalogue of Microorganisms (GCM) 10K type strain sequencing project: providing services to taxonomists for standard genome sequencing and annotation.</title>
        <authorList>
            <consortium name="The Broad Institute Genomics Platform"/>
            <consortium name="The Broad Institute Genome Sequencing Center for Infectious Disease"/>
            <person name="Wu L."/>
            <person name="Ma J."/>
        </authorList>
    </citation>
    <scope>NUCLEOTIDE SEQUENCE [LARGE SCALE GENOMIC DNA]</scope>
    <source>
        <strain evidence="6">JCM 17460</strain>
    </source>
</reference>
<keyword evidence="1" id="KW-0808">Transferase</keyword>
<dbReference type="Proteomes" id="UP001500301">
    <property type="component" value="Unassembled WGS sequence"/>
</dbReference>
<evidence type="ECO:0000256" key="1">
    <source>
        <dbReference type="ARBA" id="ARBA00022679"/>
    </source>
</evidence>
<dbReference type="PANTHER" id="PTHR43877">
    <property type="entry name" value="AMINOALKYLPHOSPHONATE N-ACETYLTRANSFERASE-RELATED-RELATED"/>
    <property type="match status" value="1"/>
</dbReference>
<sequence>MTSAAGEPTLRPVRPEDAPFLLELYGASRADELDQVTWAPGQREAFLRMQHDIQTAQYRAAYPDGAFWVVEVAGRAAGRLTLARWPDRIHVVDLALLPEVRGQGIGSTLLRDVLDEAAATGRGVSLHVEVTNLRAARLYERLGFTDAGQRGIHRLLEWRPTSGEGGLVARPVAAGAERHEEEREGAEAGMAQLAGALAERGLSWAGEDQGELVAGRAVGGGAAELPAQGRLGEHEGHLRAVRQHQHERVAHEPGEVVEVPPRSHVPSLGERR</sequence>
<evidence type="ECO:0000256" key="3">
    <source>
        <dbReference type="SAM" id="MobiDB-lite"/>
    </source>
</evidence>
<gene>
    <name evidence="5" type="ORF">GCM10022263_26520</name>
</gene>
<dbReference type="PANTHER" id="PTHR43877:SF2">
    <property type="entry name" value="AMINOALKYLPHOSPHONATE N-ACETYLTRANSFERASE-RELATED"/>
    <property type="match status" value="1"/>
</dbReference>
<feature type="compositionally biased region" description="Basic and acidic residues" evidence="3">
    <location>
        <begin position="234"/>
        <end position="254"/>
    </location>
</feature>
<comment type="caution">
    <text evidence="5">The sequence shown here is derived from an EMBL/GenBank/DDBJ whole genome shotgun (WGS) entry which is preliminary data.</text>
</comment>
<evidence type="ECO:0000313" key="6">
    <source>
        <dbReference type="Proteomes" id="UP001500301"/>
    </source>
</evidence>
<accession>A0ABP6VQS1</accession>
<organism evidence="5 6">
    <name type="scientific">Nocardioides daeguensis</name>
    <dbReference type="NCBI Taxonomy" id="908359"/>
    <lineage>
        <taxon>Bacteria</taxon>
        <taxon>Bacillati</taxon>
        <taxon>Actinomycetota</taxon>
        <taxon>Actinomycetes</taxon>
        <taxon>Propionibacteriales</taxon>
        <taxon>Nocardioidaceae</taxon>
        <taxon>Nocardioides</taxon>
    </lineage>
</organism>
<evidence type="ECO:0000313" key="5">
    <source>
        <dbReference type="EMBL" id="GAA3537577.1"/>
    </source>
</evidence>
<dbReference type="PROSITE" id="PS51186">
    <property type="entry name" value="GNAT"/>
    <property type="match status" value="1"/>
</dbReference>
<feature type="domain" description="N-acetyltransferase" evidence="4">
    <location>
        <begin position="8"/>
        <end position="173"/>
    </location>
</feature>
<dbReference type="CDD" id="cd04301">
    <property type="entry name" value="NAT_SF"/>
    <property type="match status" value="1"/>
</dbReference>
<dbReference type="Pfam" id="PF00583">
    <property type="entry name" value="Acetyltransf_1"/>
    <property type="match status" value="1"/>
</dbReference>
<dbReference type="Gene3D" id="3.40.630.30">
    <property type="match status" value="1"/>
</dbReference>
<feature type="region of interest" description="Disordered" evidence="3">
    <location>
        <begin position="234"/>
        <end position="272"/>
    </location>
</feature>
<evidence type="ECO:0000259" key="4">
    <source>
        <dbReference type="PROSITE" id="PS51186"/>
    </source>
</evidence>